<keyword evidence="5" id="KW-1185">Reference proteome</keyword>
<dbReference type="SUPFAM" id="SSF51735">
    <property type="entry name" value="NAD(P)-binding Rossmann-fold domains"/>
    <property type="match status" value="1"/>
</dbReference>
<dbReference type="Gene3D" id="3.40.50.720">
    <property type="entry name" value="NAD(P)-binding Rossmann-like Domain"/>
    <property type="match status" value="1"/>
</dbReference>
<dbReference type="RefSeq" id="WP_345420977.1">
    <property type="nucleotide sequence ID" value="NZ_BAABGT010000061.1"/>
</dbReference>
<protein>
    <submittedName>
        <fullName evidence="4">SDR family oxidoreductase</fullName>
    </submittedName>
</protein>
<feature type="domain" description="Ketoreductase" evidence="3">
    <location>
        <begin position="5"/>
        <end position="184"/>
    </location>
</feature>
<dbReference type="PRINTS" id="PR00080">
    <property type="entry name" value="SDRFAMILY"/>
</dbReference>
<accession>A0ABP8RVB8</accession>
<comment type="caution">
    <text evidence="4">The sequence shown here is derived from an EMBL/GenBank/DDBJ whole genome shotgun (WGS) entry which is preliminary data.</text>
</comment>
<organism evidence="4 5">
    <name type="scientific">Pseudonocardia xishanensis</name>
    <dbReference type="NCBI Taxonomy" id="630995"/>
    <lineage>
        <taxon>Bacteria</taxon>
        <taxon>Bacillati</taxon>
        <taxon>Actinomycetota</taxon>
        <taxon>Actinomycetes</taxon>
        <taxon>Pseudonocardiales</taxon>
        <taxon>Pseudonocardiaceae</taxon>
        <taxon>Pseudonocardia</taxon>
    </lineage>
</organism>
<reference evidence="5" key="1">
    <citation type="journal article" date="2019" name="Int. J. Syst. Evol. Microbiol.">
        <title>The Global Catalogue of Microorganisms (GCM) 10K type strain sequencing project: providing services to taxonomists for standard genome sequencing and annotation.</title>
        <authorList>
            <consortium name="The Broad Institute Genomics Platform"/>
            <consortium name="The Broad Institute Genome Sequencing Center for Infectious Disease"/>
            <person name="Wu L."/>
            <person name="Ma J."/>
        </authorList>
    </citation>
    <scope>NUCLEOTIDE SEQUENCE [LARGE SCALE GENOMIC DNA]</scope>
    <source>
        <strain evidence="5">JCM 17906</strain>
    </source>
</reference>
<proteinExistence type="inferred from homology"/>
<gene>
    <name evidence="4" type="ORF">GCM10023175_41430</name>
</gene>
<dbReference type="InterPro" id="IPR036291">
    <property type="entry name" value="NAD(P)-bd_dom_sf"/>
</dbReference>
<dbReference type="Pfam" id="PF13561">
    <property type="entry name" value="adh_short_C2"/>
    <property type="match status" value="1"/>
</dbReference>
<evidence type="ECO:0000256" key="2">
    <source>
        <dbReference type="ARBA" id="ARBA00023002"/>
    </source>
</evidence>
<dbReference type="PANTHER" id="PTHR43477">
    <property type="entry name" value="DIHYDROANTICAPSIN 7-DEHYDROGENASE"/>
    <property type="match status" value="1"/>
</dbReference>
<dbReference type="PROSITE" id="PS00061">
    <property type="entry name" value="ADH_SHORT"/>
    <property type="match status" value="1"/>
</dbReference>
<name>A0ABP8RVB8_9PSEU</name>
<dbReference type="Proteomes" id="UP001501598">
    <property type="component" value="Unassembled WGS sequence"/>
</dbReference>
<dbReference type="PANTHER" id="PTHR43477:SF1">
    <property type="entry name" value="DIHYDROANTICAPSIN 7-DEHYDROGENASE"/>
    <property type="match status" value="1"/>
</dbReference>
<evidence type="ECO:0000256" key="1">
    <source>
        <dbReference type="ARBA" id="ARBA00006484"/>
    </source>
</evidence>
<dbReference type="PRINTS" id="PR00081">
    <property type="entry name" value="GDHRDH"/>
</dbReference>
<dbReference type="SMART" id="SM00822">
    <property type="entry name" value="PKS_KR"/>
    <property type="match status" value="1"/>
</dbReference>
<dbReference type="InterPro" id="IPR002347">
    <property type="entry name" value="SDR_fam"/>
</dbReference>
<dbReference type="EMBL" id="BAABGT010000061">
    <property type="protein sequence ID" value="GAA4550764.1"/>
    <property type="molecule type" value="Genomic_DNA"/>
</dbReference>
<evidence type="ECO:0000259" key="3">
    <source>
        <dbReference type="SMART" id="SM00822"/>
    </source>
</evidence>
<evidence type="ECO:0000313" key="5">
    <source>
        <dbReference type="Proteomes" id="UP001501598"/>
    </source>
</evidence>
<keyword evidence="2" id="KW-0560">Oxidoreductase</keyword>
<dbReference type="InterPro" id="IPR051122">
    <property type="entry name" value="SDR_DHRS6-like"/>
</dbReference>
<dbReference type="CDD" id="cd05233">
    <property type="entry name" value="SDR_c"/>
    <property type="match status" value="1"/>
</dbReference>
<comment type="similarity">
    <text evidence="1">Belongs to the short-chain dehydrogenases/reductases (SDR) family.</text>
</comment>
<dbReference type="InterPro" id="IPR057326">
    <property type="entry name" value="KR_dom"/>
</dbReference>
<dbReference type="InterPro" id="IPR020904">
    <property type="entry name" value="Sc_DH/Rdtase_CS"/>
</dbReference>
<evidence type="ECO:0000313" key="4">
    <source>
        <dbReference type="EMBL" id="GAA4550764.1"/>
    </source>
</evidence>
<sequence>MTTRPVAVITGGAGDVGRATARALVDGGAHVLLVDLDEAALKDAATALGEHVSTCVADVSDPADAARYAAAGSELGEVRMFFNNAGVEGPVGNVVDLDVDAFDRLMAVNVRGIFLGLKHVLPLMPPGSAVVNTGSTGSLSGQPEMSAYVASKHAVLGLTRAVAKETVEQGIRVNIVCPGPLEGKLFATILERRSADPADATGAIPMGRLGRPEEVASVVAFLLSDAATYVTGATYVVDGGRRA</sequence>